<sequence length="661" mass="73953">MSHMVYLKIMGEQQGDISQGCGSEQSVGNRYQYGHEDEIYVFSLDDSVTNTSQGVKYHGINFCKTVDKSSPLLMNAINNNESCWMSFDFYRINRSGRWEKYFNIEVRGASLSVDITQICTSCIDQEYITVQFDYICYRHLAAGTEYCHLIAPERYNTLFPVAMKITEPKIKKREITLTIGVFFDGTGNNITNANLRMSDCNPERFGIDPGEAGEFNQRCMEKKGITGTGATSYLGGHSNIHWLNSLYVEDLKITDDLSVYQQKIYVEGIGTENNKADSLMGMGLGNYDTGVIAKTDRAVQLIRDKIADFISKLHSQQVTIKALQFDVFGFSRGAAAARHFASRVFQRDPALVTAVSAAFSAVTYQGKPAGEVRFLGIFDTVAAVGGVEDGFNPHDSNNPGVRLALPRGIAKQVFHLTAMHECRYNFCLNSVKGHWPELSLPGAHSDIGGGYNATETEYLFLTRPEIETRPESVPDSETRVYRHAAVQARRLLDYPVLAPLLPSGVMQTESDADDRMPQDRYGTAQKRVGAAVTFHRTVTNEWSKIPLRVMYEVARMAGVNFMDIQKSKKLLPPPNLQSLCDKAVQQAKATIQNERVVPFSSEELRIIGRYIHCSANWNTVDYHLKNSITAAAAPAETFSYVNRPDEEWTRTVYNMDGAKQQ</sequence>
<dbReference type="InterPro" id="IPR018712">
    <property type="entry name" value="Tle1-like_cat"/>
</dbReference>
<reference evidence="2 3" key="1">
    <citation type="submission" date="2023-10" db="EMBL/GenBank/DDBJ databases">
        <authorList>
            <person name="Dale J."/>
        </authorList>
    </citation>
    <scope>NUCLEOTIDE SEQUENCE [LARGE SCALE GENOMIC DNA]</scope>
    <source>
        <strain evidence="2 3">2023EL-00970</strain>
    </source>
</reference>
<dbReference type="PANTHER" id="PTHR34319">
    <property type="entry name" value="MAJOR EXPORTED PROTEIN"/>
    <property type="match status" value="1"/>
</dbReference>
<proteinExistence type="predicted"/>
<protein>
    <submittedName>
        <fullName evidence="2">Type VI secretion system tube protein TssD</fullName>
    </submittedName>
</protein>
<dbReference type="Pfam" id="PF05638">
    <property type="entry name" value="T6SS_HCP"/>
    <property type="match status" value="1"/>
</dbReference>
<organism evidence="2 3">
    <name type="scientific">Atlantibacter subterraneus</name>
    <dbReference type="NCBI Taxonomy" id="255519"/>
    <lineage>
        <taxon>Bacteria</taxon>
        <taxon>Pseudomonadati</taxon>
        <taxon>Pseudomonadota</taxon>
        <taxon>Gammaproteobacteria</taxon>
        <taxon>Enterobacterales</taxon>
        <taxon>Enterobacteriaceae</taxon>
        <taxon>Atlantibacter</taxon>
    </lineage>
</organism>
<dbReference type="InterPro" id="IPR036624">
    <property type="entry name" value="Hcp1-lik_sf"/>
</dbReference>
<dbReference type="Proteomes" id="UP001187066">
    <property type="component" value="Unassembled WGS sequence"/>
</dbReference>
<comment type="caution">
    <text evidence="2">The sequence shown here is derived from an EMBL/GenBank/DDBJ whole genome shotgun (WGS) entry which is preliminary data.</text>
</comment>
<accession>A0ABU4E3E1</accession>
<keyword evidence="3" id="KW-1185">Reference proteome</keyword>
<dbReference type="NCBIfam" id="TIGR03344">
    <property type="entry name" value="VI_effect_Hcp1"/>
    <property type="match status" value="1"/>
</dbReference>
<evidence type="ECO:0000259" key="1">
    <source>
        <dbReference type="Pfam" id="PF09994"/>
    </source>
</evidence>
<dbReference type="InterPro" id="IPR052947">
    <property type="entry name" value="T6SS_Hcp1_domain"/>
</dbReference>
<dbReference type="SUPFAM" id="SSF141452">
    <property type="entry name" value="Hcp1-like"/>
    <property type="match status" value="1"/>
</dbReference>
<dbReference type="InterPro" id="IPR008514">
    <property type="entry name" value="T6SS_Hcp"/>
</dbReference>
<dbReference type="Gene3D" id="2.30.110.20">
    <property type="entry name" value="Hcp1-like"/>
    <property type="match status" value="1"/>
</dbReference>
<gene>
    <name evidence="2" type="primary">tssD</name>
    <name evidence="2" type="ORF">R4P48_10260</name>
</gene>
<name>A0ABU4E3E1_9ENTR</name>
<dbReference type="EMBL" id="JAWLOF010000006">
    <property type="protein sequence ID" value="MDV7023057.1"/>
    <property type="molecule type" value="Genomic_DNA"/>
</dbReference>
<evidence type="ECO:0000313" key="3">
    <source>
        <dbReference type="Proteomes" id="UP001187066"/>
    </source>
</evidence>
<evidence type="ECO:0000313" key="2">
    <source>
        <dbReference type="EMBL" id="MDV7023057.1"/>
    </source>
</evidence>
<dbReference type="PANTHER" id="PTHR34319:SF7">
    <property type="entry name" value="HNH ENDONUCLEASE DOMAIN-CONTAINING PROTEIN"/>
    <property type="match status" value="1"/>
</dbReference>
<dbReference type="Pfam" id="PF09994">
    <property type="entry name" value="T6SS_Tle1-like_cat"/>
    <property type="match status" value="1"/>
</dbReference>
<feature type="domain" description="T6SS Phospholipase effector Tle1-like catalytic" evidence="1">
    <location>
        <begin position="366"/>
        <end position="456"/>
    </location>
</feature>